<organism evidence="1 2">
    <name type="scientific">Cronobacter dublinensis 1210</name>
    <dbReference type="NCBI Taxonomy" id="1208656"/>
    <lineage>
        <taxon>Bacteria</taxon>
        <taxon>Pseudomonadati</taxon>
        <taxon>Pseudomonadota</taxon>
        <taxon>Gammaproteobacteria</taxon>
        <taxon>Enterobacterales</taxon>
        <taxon>Enterobacteriaceae</taxon>
        <taxon>Cronobacter</taxon>
    </lineage>
</organism>
<evidence type="ECO:0000313" key="2">
    <source>
        <dbReference type="Proteomes" id="UP000009342"/>
    </source>
</evidence>
<evidence type="ECO:0000313" key="1">
    <source>
        <dbReference type="EMBL" id="CCJ81742.1"/>
    </source>
</evidence>
<protein>
    <submittedName>
        <fullName evidence="1">Uncharacterized protein</fullName>
    </submittedName>
</protein>
<sequence length="48" mass="5586">MAHPVSAIFKFNKNNNFFKSRRAFPGHCLHRAPENVAELCHVSQHMEH</sequence>
<accession>A0ABP1W9J4</accession>
<dbReference type="Proteomes" id="UP000009342">
    <property type="component" value="Unassembled WGS sequence"/>
</dbReference>
<name>A0ABP1W9J4_9ENTR</name>
<dbReference type="EMBL" id="CAKZ01000115">
    <property type="protein sequence ID" value="CCJ81742.1"/>
    <property type="molecule type" value="Genomic_DNA"/>
</dbReference>
<proteinExistence type="predicted"/>
<reference evidence="2" key="1">
    <citation type="journal article" date="2012" name="PLoS ONE">
        <title>Comparative analysis of genome sequences covering the seven cronobacter species.</title>
        <authorList>
            <person name="Joseph S."/>
            <person name="Desai P."/>
            <person name="Ji Y."/>
            <person name="Cummings C.A."/>
            <person name="Shih R."/>
            <person name="Degoricija L."/>
            <person name="Rico A."/>
            <person name="Brzoska P."/>
            <person name="Hamby S.E."/>
            <person name="Masood N."/>
            <person name="Hariri S."/>
            <person name="Sonbol H."/>
            <person name="Chuzhanova N."/>
            <person name="McClelland M."/>
            <person name="Furtado M.R."/>
            <person name="Forsythe S.J."/>
        </authorList>
    </citation>
    <scope>NUCLEOTIDE SEQUENCE [LARGE SCALE GENOMIC DNA]</scope>
    <source>
        <strain evidence="2">1210</strain>
    </source>
</reference>
<keyword evidence="2" id="KW-1185">Reference proteome</keyword>
<comment type="caution">
    <text evidence="1">The sequence shown here is derived from an EMBL/GenBank/DDBJ whole genome shotgun (WGS) entry which is preliminary data.</text>
</comment>
<gene>
    <name evidence="1" type="ORF">BN134_2500</name>
</gene>